<organism evidence="1 2">
    <name type="scientific">Solanum tuberosum</name>
    <name type="common">Potato</name>
    <dbReference type="NCBI Taxonomy" id="4113"/>
    <lineage>
        <taxon>Eukaryota</taxon>
        <taxon>Viridiplantae</taxon>
        <taxon>Streptophyta</taxon>
        <taxon>Embryophyta</taxon>
        <taxon>Tracheophyta</taxon>
        <taxon>Spermatophyta</taxon>
        <taxon>Magnoliopsida</taxon>
        <taxon>eudicotyledons</taxon>
        <taxon>Gunneridae</taxon>
        <taxon>Pentapetalae</taxon>
        <taxon>asterids</taxon>
        <taxon>lamiids</taxon>
        <taxon>Solanales</taxon>
        <taxon>Solanaceae</taxon>
        <taxon>Solanoideae</taxon>
        <taxon>Solaneae</taxon>
        <taxon>Solanum</taxon>
    </lineage>
</organism>
<dbReference type="Proteomes" id="UP000826656">
    <property type="component" value="Unassembled WGS sequence"/>
</dbReference>
<reference evidence="1 2" key="1">
    <citation type="journal article" date="2021" name="bioRxiv">
        <title>Chromosome-scale and haplotype-resolved genome assembly of a tetraploid potato cultivar.</title>
        <authorList>
            <person name="Sun H."/>
            <person name="Jiao W.-B."/>
            <person name="Krause K."/>
            <person name="Campoy J.A."/>
            <person name="Goel M."/>
            <person name="Folz-Donahue K."/>
            <person name="Kukat C."/>
            <person name="Huettel B."/>
            <person name="Schneeberger K."/>
        </authorList>
    </citation>
    <scope>NUCLEOTIDE SEQUENCE [LARGE SCALE GENOMIC DNA]</scope>
    <source>
        <strain evidence="1">SolTubOtavaFocal</strain>
        <tissue evidence="1">Leaves</tissue>
    </source>
</reference>
<sequence>MDVSDQSIVLLGLCGLISGFGEDRNAACCCCGINTDRDIEEEDKGNAECRLRFLCIDAVSAFCLLADCIALMLPRSWNRWNCGSWMLTLSIWVSLLKKRWAGSGRKKGLLAIGIWERMSVCVTVGLNWKTWWARGLIELLKEWVANV</sequence>
<comment type="caution">
    <text evidence="1">The sequence shown here is derived from an EMBL/GenBank/DDBJ whole genome shotgun (WGS) entry which is preliminary data.</text>
</comment>
<evidence type="ECO:0000313" key="1">
    <source>
        <dbReference type="EMBL" id="KAH0758794.1"/>
    </source>
</evidence>
<protein>
    <submittedName>
        <fullName evidence="1">Uncharacterized protein</fullName>
    </submittedName>
</protein>
<proteinExistence type="predicted"/>
<dbReference type="EMBL" id="JAIVGD010000015">
    <property type="protein sequence ID" value="KAH0758794.1"/>
    <property type="molecule type" value="Genomic_DNA"/>
</dbReference>
<gene>
    <name evidence="1" type="ORF">KY290_022287</name>
</gene>
<name>A0ABQ7V3V8_SOLTU</name>
<keyword evidence="2" id="KW-1185">Reference proteome</keyword>
<evidence type="ECO:0000313" key="2">
    <source>
        <dbReference type="Proteomes" id="UP000826656"/>
    </source>
</evidence>
<accession>A0ABQ7V3V8</accession>